<feature type="transmembrane region" description="Helical" evidence="1">
    <location>
        <begin position="49"/>
        <end position="68"/>
    </location>
</feature>
<keyword evidence="1" id="KW-1133">Transmembrane helix</keyword>
<keyword evidence="3" id="KW-1185">Reference proteome</keyword>
<keyword evidence="1" id="KW-0472">Membrane</keyword>
<accession>A0A3A4JUB6</accession>
<gene>
    <name evidence="2" type="ORF">D5S18_28085</name>
</gene>
<dbReference type="EMBL" id="QZFU01000041">
    <property type="protein sequence ID" value="RJO69765.1"/>
    <property type="molecule type" value="Genomic_DNA"/>
</dbReference>
<protein>
    <submittedName>
        <fullName evidence="2">Uncharacterized protein</fullName>
    </submittedName>
</protein>
<evidence type="ECO:0000256" key="1">
    <source>
        <dbReference type="SAM" id="Phobius"/>
    </source>
</evidence>
<evidence type="ECO:0000313" key="3">
    <source>
        <dbReference type="Proteomes" id="UP000266677"/>
    </source>
</evidence>
<feature type="transmembrane region" description="Helical" evidence="1">
    <location>
        <begin position="23"/>
        <end position="43"/>
    </location>
</feature>
<dbReference type="OrthoDB" id="4571466at2"/>
<evidence type="ECO:0000313" key="2">
    <source>
        <dbReference type="EMBL" id="RJO69765.1"/>
    </source>
</evidence>
<dbReference type="RefSeq" id="WP_120044135.1">
    <property type="nucleotide sequence ID" value="NZ_QZFU01000041.1"/>
</dbReference>
<reference evidence="2 3" key="1">
    <citation type="submission" date="2018-09" db="EMBL/GenBank/DDBJ databases">
        <title>YIM PH21274 draft genome.</title>
        <authorList>
            <person name="Miao C."/>
        </authorList>
    </citation>
    <scope>NUCLEOTIDE SEQUENCE [LARGE SCALE GENOMIC DNA]</scope>
    <source>
        <strain evidence="2 3">YIM PH 21724</strain>
    </source>
</reference>
<dbReference type="AlphaFoldDB" id="A0A3A4JUB6"/>
<sequence>MAEHSLPAPSQTAYPWRATIRTVFQVVIALATLIPVVVITGGIPATGAVAVVLAACAGITRVMALPAVNELLARFAPWLLAEPLA</sequence>
<proteinExistence type="predicted"/>
<comment type="caution">
    <text evidence="2">The sequence shown here is derived from an EMBL/GenBank/DDBJ whole genome shotgun (WGS) entry which is preliminary data.</text>
</comment>
<keyword evidence="1" id="KW-0812">Transmembrane</keyword>
<name>A0A3A4JUB6_9NOCA</name>
<organism evidence="2 3">
    <name type="scientific">Nocardia panacis</name>
    <dbReference type="NCBI Taxonomy" id="2340916"/>
    <lineage>
        <taxon>Bacteria</taxon>
        <taxon>Bacillati</taxon>
        <taxon>Actinomycetota</taxon>
        <taxon>Actinomycetes</taxon>
        <taxon>Mycobacteriales</taxon>
        <taxon>Nocardiaceae</taxon>
        <taxon>Nocardia</taxon>
    </lineage>
</organism>
<dbReference type="Proteomes" id="UP000266677">
    <property type="component" value="Unassembled WGS sequence"/>
</dbReference>